<dbReference type="Gene3D" id="3.90.1640.10">
    <property type="entry name" value="inorganic pyrophosphatase (n-terminal core)"/>
    <property type="match status" value="1"/>
</dbReference>
<dbReference type="Pfam" id="PF01368">
    <property type="entry name" value="DHH"/>
    <property type="match status" value="1"/>
</dbReference>
<dbReference type="Gene3D" id="3.10.310.30">
    <property type="match status" value="1"/>
</dbReference>
<dbReference type="HOGENOM" id="CLU_039720_0_0_12"/>
<dbReference type="OrthoDB" id="9803668at2"/>
<dbReference type="Pfam" id="PF02272">
    <property type="entry name" value="DHHA1"/>
    <property type="match status" value="1"/>
</dbReference>
<organism evidence="3 4">
    <name type="scientific">Leadbettera azotonutricia (strain ATCC BAA-888 / DSM 13862 / ZAS-9)</name>
    <name type="common">Treponema azotonutricium</name>
    <dbReference type="NCBI Taxonomy" id="545695"/>
    <lineage>
        <taxon>Bacteria</taxon>
        <taxon>Pseudomonadati</taxon>
        <taxon>Spirochaetota</taxon>
        <taxon>Spirochaetia</taxon>
        <taxon>Spirochaetales</taxon>
        <taxon>Breznakiellaceae</taxon>
        <taxon>Leadbettera</taxon>
    </lineage>
</organism>
<keyword evidence="4" id="KW-1185">Reference proteome</keyword>
<evidence type="ECO:0000259" key="1">
    <source>
        <dbReference type="Pfam" id="PF01368"/>
    </source>
</evidence>
<dbReference type="InParanoid" id="F5Y8I4"/>
<reference evidence="4" key="1">
    <citation type="submission" date="2009-12" db="EMBL/GenBank/DDBJ databases">
        <title>Complete sequence of Treponema azotonutricium strain ZAS-9.</title>
        <authorList>
            <person name="Tetu S.G."/>
            <person name="Matson E."/>
            <person name="Ren Q."/>
            <person name="Seshadri R."/>
            <person name="Elbourne L."/>
            <person name="Hassan K.A."/>
            <person name="Durkin A."/>
            <person name="Radune D."/>
            <person name="Mohamoud Y."/>
            <person name="Shay R."/>
            <person name="Jin S."/>
            <person name="Zhang X."/>
            <person name="Lucey K."/>
            <person name="Ballor N.R."/>
            <person name="Ottesen E."/>
            <person name="Rosenthal R."/>
            <person name="Allen A."/>
            <person name="Leadbetter J.R."/>
            <person name="Paulsen I.T."/>
        </authorList>
    </citation>
    <scope>NUCLEOTIDE SEQUENCE [LARGE SCALE GENOMIC DNA]</scope>
    <source>
        <strain evidence="4">ATCC BAA-888 / DSM 13862 / ZAS-9</strain>
    </source>
</reference>
<dbReference type="InterPro" id="IPR038763">
    <property type="entry name" value="DHH_sf"/>
</dbReference>
<feature type="domain" description="DDH" evidence="1">
    <location>
        <begin position="16"/>
        <end position="158"/>
    </location>
</feature>
<name>F5Y8I4_LEAAZ</name>
<protein>
    <submittedName>
        <fullName evidence="3">DHH family protein</fullName>
    </submittedName>
</protein>
<dbReference type="InterPro" id="IPR051319">
    <property type="entry name" value="Oligoribo/pAp-PDE_c-di-AMP_PDE"/>
</dbReference>
<dbReference type="InterPro" id="IPR001667">
    <property type="entry name" value="DDH_dom"/>
</dbReference>
<dbReference type="STRING" id="545695.TREAZ_3335"/>
<reference evidence="3 4" key="2">
    <citation type="journal article" date="2011" name="ISME J.">
        <title>RNA-seq reveals cooperative metabolic interactions between two termite-gut spirochete species in co-culture.</title>
        <authorList>
            <person name="Rosenthal A.Z."/>
            <person name="Matson E.G."/>
            <person name="Eldar A."/>
            <person name="Leadbetter J.R."/>
        </authorList>
    </citation>
    <scope>NUCLEOTIDE SEQUENCE [LARGE SCALE GENOMIC DNA]</scope>
    <source>
        <strain evidence="4">ATCC BAA-888 / DSM 13862 / ZAS-9</strain>
    </source>
</reference>
<dbReference type="SUPFAM" id="SSF64182">
    <property type="entry name" value="DHH phosphoesterases"/>
    <property type="match status" value="1"/>
</dbReference>
<dbReference type="FunCoup" id="F5Y8I4">
    <property type="interactions" value="76"/>
</dbReference>
<proteinExistence type="predicted"/>
<dbReference type="GO" id="GO:0003676">
    <property type="term" value="F:nucleic acid binding"/>
    <property type="evidence" value="ECO:0007669"/>
    <property type="project" value="InterPro"/>
</dbReference>
<dbReference type="Proteomes" id="UP000009222">
    <property type="component" value="Chromosome"/>
</dbReference>
<feature type="domain" description="DHHA1" evidence="2">
    <location>
        <begin position="240"/>
        <end position="321"/>
    </location>
</feature>
<sequence length="326" mass="35728">MQEEIFEFLKRHSSLVLTTHEGPDADGLGAEIVFSQICREMGKKIRIINSGPTPERFVFIDPNEEIEVWDKLKEDIPKKSALVILDTSDEYNIGKLKEFIPEAAEVFFIDHHEPNSFSALKGYTDRTASSACELVVEIAAAAGVKLNLVSASAAYAGIVYDSGSFAYSKTTIRTFRASLVLVEAGVNPYHIYHELNESASTASLLLQRQVLSTLRILNRGRVAVQIMRKEDLDNSGASFEDAEPFINVPLKSRDIMVSVLVKQNQEGQGRCSLRSKGEVNVSKIAQSFGGGGHVSAAGFKSKDSIEDTLAKVLAKIDSVLETLDTQ</sequence>
<dbReference type="KEGG" id="taz:TREAZ_3335"/>
<dbReference type="EMBL" id="CP001841">
    <property type="protein sequence ID" value="AEF83208.1"/>
    <property type="molecule type" value="Genomic_DNA"/>
</dbReference>
<evidence type="ECO:0000259" key="2">
    <source>
        <dbReference type="Pfam" id="PF02272"/>
    </source>
</evidence>
<dbReference type="eggNOG" id="COG0618">
    <property type="taxonomic scope" value="Bacteria"/>
</dbReference>
<gene>
    <name evidence="3" type="ordered locus">TREAZ_3335</name>
</gene>
<evidence type="ECO:0000313" key="3">
    <source>
        <dbReference type="EMBL" id="AEF83208.1"/>
    </source>
</evidence>
<dbReference type="PANTHER" id="PTHR47618:SF1">
    <property type="entry name" value="BIFUNCTIONAL OLIGORIBONUCLEASE AND PAP PHOSPHATASE NRNA"/>
    <property type="match status" value="1"/>
</dbReference>
<dbReference type="RefSeq" id="WP_015712233.1">
    <property type="nucleotide sequence ID" value="NC_015577.1"/>
</dbReference>
<dbReference type="PANTHER" id="PTHR47618">
    <property type="entry name" value="BIFUNCTIONAL OLIGORIBONUCLEASE AND PAP PHOSPHATASE NRNA"/>
    <property type="match status" value="1"/>
</dbReference>
<evidence type="ECO:0000313" key="4">
    <source>
        <dbReference type="Proteomes" id="UP000009222"/>
    </source>
</evidence>
<accession>F5Y8I4</accession>
<dbReference type="AlphaFoldDB" id="F5Y8I4"/>
<dbReference type="InterPro" id="IPR003156">
    <property type="entry name" value="DHHA1_dom"/>
</dbReference>